<feature type="repeat" description="PPR" evidence="3">
    <location>
        <begin position="273"/>
        <end position="307"/>
    </location>
</feature>
<gene>
    <name evidence="4" type="ORF">TEA_001777</name>
</gene>
<comment type="caution">
    <text evidence="4">The sequence shown here is derived from an EMBL/GenBank/DDBJ whole genome shotgun (WGS) entry which is preliminary data.</text>
</comment>
<feature type="repeat" description="PPR" evidence="3">
    <location>
        <begin position="166"/>
        <end position="200"/>
    </location>
</feature>
<name>A0A4S4DBB1_CAMSN</name>
<feature type="repeat" description="PPR" evidence="3">
    <location>
        <begin position="415"/>
        <end position="449"/>
    </location>
</feature>
<protein>
    <recommendedName>
        <fullName evidence="6">Pentacotripeptide-repeat region of PRORP domain-containing protein</fullName>
    </recommendedName>
</protein>
<dbReference type="InterPro" id="IPR011990">
    <property type="entry name" value="TPR-like_helical_dom_sf"/>
</dbReference>
<evidence type="ECO:0000256" key="1">
    <source>
        <dbReference type="ARBA" id="ARBA00007626"/>
    </source>
</evidence>
<feature type="repeat" description="PPR" evidence="3">
    <location>
        <begin position="201"/>
        <end position="235"/>
    </location>
</feature>
<dbReference type="EMBL" id="SDRB02012136">
    <property type="protein sequence ID" value="THF98845.1"/>
    <property type="molecule type" value="Genomic_DNA"/>
</dbReference>
<accession>A0A4S4DBB1</accession>
<keyword evidence="5" id="KW-1185">Reference proteome</keyword>
<dbReference type="PANTHER" id="PTHR47447:SF28">
    <property type="entry name" value="PENTACOTRIPEPTIDE-REPEAT REGION OF PRORP DOMAIN-CONTAINING PROTEIN"/>
    <property type="match status" value="1"/>
</dbReference>
<dbReference type="PANTHER" id="PTHR47447">
    <property type="entry name" value="OS03G0856100 PROTEIN"/>
    <property type="match status" value="1"/>
</dbReference>
<dbReference type="AlphaFoldDB" id="A0A4S4DBB1"/>
<dbReference type="Gene3D" id="1.25.40.10">
    <property type="entry name" value="Tetratricopeptide repeat domain"/>
    <property type="match status" value="4"/>
</dbReference>
<dbReference type="Pfam" id="PF01535">
    <property type="entry name" value="PPR"/>
    <property type="match status" value="5"/>
</dbReference>
<proteinExistence type="inferred from homology"/>
<dbReference type="InterPro" id="IPR002885">
    <property type="entry name" value="PPR_rpt"/>
</dbReference>
<evidence type="ECO:0000313" key="4">
    <source>
        <dbReference type="EMBL" id="THF98845.1"/>
    </source>
</evidence>
<feature type="repeat" description="PPR" evidence="3">
    <location>
        <begin position="131"/>
        <end position="165"/>
    </location>
</feature>
<comment type="similarity">
    <text evidence="1">Belongs to the PPR family. P subfamily.</text>
</comment>
<feature type="repeat" description="PPR" evidence="3">
    <location>
        <begin position="308"/>
        <end position="342"/>
    </location>
</feature>
<sequence length="476" mass="52956">MAIPSISRFLTSSIRPKPPNFSLTTTLAFTTSSSSDNYWTHLQKNGSNVEKTLNKVKAKLDTTCVNEVISKCALNQPLLGLRFFIWAGLQPSYRHSSYMYSKACQLFDINRNPRMVTDVLETYRVEGCLVSVKTFKIVLNLCRKANLADEGLWVLRKMKEFNCRADTTAYNVVIGLFCDKGDMDVAAELMSEMGLINLYPDMITYIAMIKGFCNASRLEDACALFKVMRGHGCLPNAVAYSALLDGVCRFGSLEKALELLLEMEKEGGDCSPNVISYTSVIQAFCEKSRTMEALQILDRIEANGCSPNRVTISTLMKGLCTEGHVEEAYKMIDKVVAGGSVPEGECYSSLVVSLLRIKKLEEAEKLFRRMLASALKPDGLASSIMIKGLCLEGRVLDGFHLYNEIEKMDCLSSIDLDIYSILLAGLCKESHLVEAAELARLMVEKKIQLKAPYVDNIVEHLKISGEKELFPHLTSI</sequence>
<feature type="repeat" description="PPR" evidence="3">
    <location>
        <begin position="343"/>
        <end position="377"/>
    </location>
</feature>
<dbReference type="Proteomes" id="UP000306102">
    <property type="component" value="Unassembled WGS sequence"/>
</dbReference>
<evidence type="ECO:0000313" key="5">
    <source>
        <dbReference type="Proteomes" id="UP000306102"/>
    </source>
</evidence>
<evidence type="ECO:0000256" key="3">
    <source>
        <dbReference type="PROSITE-ProRule" id="PRU00708"/>
    </source>
</evidence>
<reference evidence="4 5" key="1">
    <citation type="journal article" date="2018" name="Proc. Natl. Acad. Sci. U.S.A.">
        <title>Draft genome sequence of Camellia sinensis var. sinensis provides insights into the evolution of the tea genome and tea quality.</title>
        <authorList>
            <person name="Wei C."/>
            <person name="Yang H."/>
            <person name="Wang S."/>
            <person name="Zhao J."/>
            <person name="Liu C."/>
            <person name="Gao L."/>
            <person name="Xia E."/>
            <person name="Lu Y."/>
            <person name="Tai Y."/>
            <person name="She G."/>
            <person name="Sun J."/>
            <person name="Cao H."/>
            <person name="Tong W."/>
            <person name="Gao Q."/>
            <person name="Li Y."/>
            <person name="Deng W."/>
            <person name="Jiang X."/>
            <person name="Wang W."/>
            <person name="Chen Q."/>
            <person name="Zhang S."/>
            <person name="Li H."/>
            <person name="Wu J."/>
            <person name="Wang P."/>
            <person name="Li P."/>
            <person name="Shi C."/>
            <person name="Zheng F."/>
            <person name="Jian J."/>
            <person name="Huang B."/>
            <person name="Shan D."/>
            <person name="Shi M."/>
            <person name="Fang C."/>
            <person name="Yue Y."/>
            <person name="Li F."/>
            <person name="Li D."/>
            <person name="Wei S."/>
            <person name="Han B."/>
            <person name="Jiang C."/>
            <person name="Yin Y."/>
            <person name="Xia T."/>
            <person name="Zhang Z."/>
            <person name="Bennetzen J.L."/>
            <person name="Zhao S."/>
            <person name="Wan X."/>
        </authorList>
    </citation>
    <scope>NUCLEOTIDE SEQUENCE [LARGE SCALE GENOMIC DNA]</scope>
    <source>
        <strain evidence="5">cv. Shuchazao</strain>
        <tissue evidence="4">Leaf</tissue>
    </source>
</reference>
<dbReference type="PROSITE" id="PS51375">
    <property type="entry name" value="PPR"/>
    <property type="match status" value="8"/>
</dbReference>
<evidence type="ECO:0008006" key="6">
    <source>
        <dbReference type="Google" id="ProtNLM"/>
    </source>
</evidence>
<dbReference type="NCBIfam" id="TIGR00756">
    <property type="entry name" value="PPR"/>
    <property type="match status" value="7"/>
</dbReference>
<dbReference type="Pfam" id="PF13041">
    <property type="entry name" value="PPR_2"/>
    <property type="match status" value="2"/>
</dbReference>
<keyword evidence="2" id="KW-0677">Repeat</keyword>
<evidence type="ECO:0000256" key="2">
    <source>
        <dbReference type="ARBA" id="ARBA00022737"/>
    </source>
</evidence>
<feature type="repeat" description="PPR" evidence="3">
    <location>
        <begin position="236"/>
        <end position="270"/>
    </location>
</feature>
<organism evidence="4 5">
    <name type="scientific">Camellia sinensis var. sinensis</name>
    <name type="common">China tea</name>
    <dbReference type="NCBI Taxonomy" id="542762"/>
    <lineage>
        <taxon>Eukaryota</taxon>
        <taxon>Viridiplantae</taxon>
        <taxon>Streptophyta</taxon>
        <taxon>Embryophyta</taxon>
        <taxon>Tracheophyta</taxon>
        <taxon>Spermatophyta</taxon>
        <taxon>Magnoliopsida</taxon>
        <taxon>eudicotyledons</taxon>
        <taxon>Gunneridae</taxon>
        <taxon>Pentapetalae</taxon>
        <taxon>asterids</taxon>
        <taxon>Ericales</taxon>
        <taxon>Theaceae</taxon>
        <taxon>Camellia</taxon>
    </lineage>
</organism>